<dbReference type="AlphaFoldDB" id="A0A1R1PE10"/>
<evidence type="ECO:0000313" key="2">
    <source>
        <dbReference type="Proteomes" id="UP000188320"/>
    </source>
</evidence>
<accession>A0A1R1PE10</accession>
<comment type="caution">
    <text evidence="1">The sequence shown here is derived from an EMBL/GenBank/DDBJ whole genome shotgun (WGS) entry which is preliminary data.</text>
</comment>
<proteinExistence type="predicted"/>
<gene>
    <name evidence="1" type="ORF">AX774_g7476</name>
</gene>
<sequence>MRGSIDQFQISIWNNCWPLLLFLQISCQISKPISFLVLSIFRNLNTTVCTEIALPFHKCHHTLITFLAFLCSAGSCCDTLGQYCIAQTVPQRDKLAMFRL</sequence>
<dbReference type="EMBL" id="LSSK01001664">
    <property type="protein sequence ID" value="OMH79112.1"/>
    <property type="molecule type" value="Genomic_DNA"/>
</dbReference>
<name>A0A1R1PE10_ZANCU</name>
<organism evidence="1 2">
    <name type="scientific">Zancudomyces culisetae</name>
    <name type="common">Gut fungus</name>
    <name type="synonym">Smittium culisetae</name>
    <dbReference type="NCBI Taxonomy" id="1213189"/>
    <lineage>
        <taxon>Eukaryota</taxon>
        <taxon>Fungi</taxon>
        <taxon>Fungi incertae sedis</taxon>
        <taxon>Zoopagomycota</taxon>
        <taxon>Kickxellomycotina</taxon>
        <taxon>Harpellomycetes</taxon>
        <taxon>Harpellales</taxon>
        <taxon>Legeriomycetaceae</taxon>
        <taxon>Zancudomyces</taxon>
    </lineage>
</organism>
<evidence type="ECO:0000313" key="1">
    <source>
        <dbReference type="EMBL" id="OMH79112.1"/>
    </source>
</evidence>
<keyword evidence="2" id="KW-1185">Reference proteome</keyword>
<dbReference type="Proteomes" id="UP000188320">
    <property type="component" value="Unassembled WGS sequence"/>
</dbReference>
<reference evidence="2" key="1">
    <citation type="submission" date="2017-01" db="EMBL/GenBank/DDBJ databases">
        <authorList>
            <person name="Wang Y."/>
            <person name="White M."/>
            <person name="Kvist S."/>
            <person name="Moncalvo J.-M."/>
        </authorList>
    </citation>
    <scope>NUCLEOTIDE SEQUENCE [LARGE SCALE GENOMIC DNA]</scope>
    <source>
        <strain evidence="2">COL-18-3</strain>
    </source>
</reference>
<protein>
    <submittedName>
        <fullName evidence="1">Uncharacterized protein</fullName>
    </submittedName>
</protein>